<name>A0A9K3IHW4_HELAN</name>
<dbReference type="AlphaFoldDB" id="A0A9K3IHW4"/>
<reference evidence="1" key="1">
    <citation type="journal article" date="2017" name="Nature">
        <title>The sunflower genome provides insights into oil metabolism, flowering and Asterid evolution.</title>
        <authorList>
            <person name="Badouin H."/>
            <person name="Gouzy J."/>
            <person name="Grassa C.J."/>
            <person name="Murat F."/>
            <person name="Staton S.E."/>
            <person name="Cottret L."/>
            <person name="Lelandais-Briere C."/>
            <person name="Owens G.L."/>
            <person name="Carrere S."/>
            <person name="Mayjonade B."/>
            <person name="Legrand L."/>
            <person name="Gill N."/>
            <person name="Kane N.C."/>
            <person name="Bowers J.E."/>
            <person name="Hubner S."/>
            <person name="Bellec A."/>
            <person name="Berard A."/>
            <person name="Berges H."/>
            <person name="Blanchet N."/>
            <person name="Boniface M.C."/>
            <person name="Brunel D."/>
            <person name="Catrice O."/>
            <person name="Chaidir N."/>
            <person name="Claudel C."/>
            <person name="Donnadieu C."/>
            <person name="Faraut T."/>
            <person name="Fievet G."/>
            <person name="Helmstetter N."/>
            <person name="King M."/>
            <person name="Knapp S.J."/>
            <person name="Lai Z."/>
            <person name="Le Paslier M.C."/>
            <person name="Lippi Y."/>
            <person name="Lorenzon L."/>
            <person name="Mandel J.R."/>
            <person name="Marage G."/>
            <person name="Marchand G."/>
            <person name="Marquand E."/>
            <person name="Bret-Mestries E."/>
            <person name="Morien E."/>
            <person name="Nambeesan S."/>
            <person name="Nguyen T."/>
            <person name="Pegot-Espagnet P."/>
            <person name="Pouilly N."/>
            <person name="Raftis F."/>
            <person name="Sallet E."/>
            <person name="Schiex T."/>
            <person name="Thomas J."/>
            <person name="Vandecasteele C."/>
            <person name="Vares D."/>
            <person name="Vear F."/>
            <person name="Vautrin S."/>
            <person name="Crespi M."/>
            <person name="Mangin B."/>
            <person name="Burke J.M."/>
            <person name="Salse J."/>
            <person name="Munos S."/>
            <person name="Vincourt P."/>
            <person name="Rieseberg L.H."/>
            <person name="Langlade N.B."/>
        </authorList>
    </citation>
    <scope>NUCLEOTIDE SEQUENCE</scope>
    <source>
        <tissue evidence="1">Leaves</tissue>
    </source>
</reference>
<gene>
    <name evidence="1" type="ORF">HanXRQr2_Chr08g0360761</name>
</gene>
<evidence type="ECO:0000313" key="2">
    <source>
        <dbReference type="Proteomes" id="UP000215914"/>
    </source>
</evidence>
<proteinExistence type="predicted"/>
<accession>A0A9K3IHW4</accession>
<dbReference type="GO" id="GO:0008289">
    <property type="term" value="F:lipid binding"/>
    <property type="evidence" value="ECO:0007669"/>
    <property type="project" value="InterPro"/>
</dbReference>
<evidence type="ECO:0000313" key="1">
    <source>
        <dbReference type="EMBL" id="KAF5797193.1"/>
    </source>
</evidence>
<dbReference type="Proteomes" id="UP000215914">
    <property type="component" value="Unassembled WGS sequence"/>
</dbReference>
<dbReference type="Gramene" id="mRNA:HanXRQr2_Chr08g0360761">
    <property type="protein sequence ID" value="mRNA:HanXRQr2_Chr08g0360761"/>
    <property type="gene ID" value="HanXRQr2_Chr08g0360761"/>
</dbReference>
<dbReference type="InterPro" id="IPR000648">
    <property type="entry name" value="Oxysterol-bd"/>
</dbReference>
<dbReference type="SUPFAM" id="SSF144000">
    <property type="entry name" value="Oxysterol-binding protein-like"/>
    <property type="match status" value="1"/>
</dbReference>
<organism evidence="1 2">
    <name type="scientific">Helianthus annuus</name>
    <name type="common">Common sunflower</name>
    <dbReference type="NCBI Taxonomy" id="4232"/>
    <lineage>
        <taxon>Eukaryota</taxon>
        <taxon>Viridiplantae</taxon>
        <taxon>Streptophyta</taxon>
        <taxon>Embryophyta</taxon>
        <taxon>Tracheophyta</taxon>
        <taxon>Spermatophyta</taxon>
        <taxon>Magnoliopsida</taxon>
        <taxon>eudicotyledons</taxon>
        <taxon>Gunneridae</taxon>
        <taxon>Pentapetalae</taxon>
        <taxon>asterids</taxon>
        <taxon>campanulids</taxon>
        <taxon>Asterales</taxon>
        <taxon>Asteraceae</taxon>
        <taxon>Asteroideae</taxon>
        <taxon>Heliantheae alliance</taxon>
        <taxon>Heliantheae</taxon>
        <taxon>Helianthus</taxon>
    </lineage>
</organism>
<sequence length="59" mass="6900">MTEMVVGAISARVSGKEGNAAVTQRTRLRPYRRHLINGEYELANKEKLRLEQLQRQVWF</sequence>
<dbReference type="InterPro" id="IPR037239">
    <property type="entry name" value="OSBP_sf"/>
</dbReference>
<keyword evidence="2" id="KW-1185">Reference proteome</keyword>
<reference evidence="1" key="2">
    <citation type="submission" date="2020-06" db="EMBL/GenBank/DDBJ databases">
        <title>Helianthus annuus Genome sequencing and assembly Release 2.</title>
        <authorList>
            <person name="Gouzy J."/>
            <person name="Langlade N."/>
            <person name="Munos S."/>
        </authorList>
    </citation>
    <scope>NUCLEOTIDE SEQUENCE</scope>
    <source>
        <tissue evidence="1">Leaves</tissue>
    </source>
</reference>
<comment type="caution">
    <text evidence="1">The sequence shown here is derived from an EMBL/GenBank/DDBJ whole genome shotgun (WGS) entry which is preliminary data.</text>
</comment>
<protein>
    <submittedName>
        <fullName evidence="1">Oxysterol-binding protein superfamily</fullName>
    </submittedName>
</protein>
<dbReference type="EMBL" id="MNCJ02000323">
    <property type="protein sequence ID" value="KAF5797193.1"/>
    <property type="molecule type" value="Genomic_DNA"/>
</dbReference>
<dbReference type="Pfam" id="PF01237">
    <property type="entry name" value="Oxysterol_BP"/>
    <property type="match status" value="1"/>
</dbReference>